<evidence type="ECO:0000313" key="2">
    <source>
        <dbReference type="Proteomes" id="UP001275084"/>
    </source>
</evidence>
<keyword evidence="2" id="KW-1185">Reference proteome</keyword>
<proteinExistence type="predicted"/>
<comment type="caution">
    <text evidence="1">The sequence shown here is derived from an EMBL/GenBank/DDBJ whole genome shotgun (WGS) entry which is preliminary data.</text>
</comment>
<dbReference type="AlphaFoldDB" id="A0AAJ0HLJ0"/>
<accession>A0AAJ0HLJ0</accession>
<reference evidence="1" key="2">
    <citation type="submission" date="2023-06" db="EMBL/GenBank/DDBJ databases">
        <authorList>
            <consortium name="Lawrence Berkeley National Laboratory"/>
            <person name="Haridas S."/>
            <person name="Hensen N."/>
            <person name="Bonometti L."/>
            <person name="Westerberg I."/>
            <person name="Brannstrom I.O."/>
            <person name="Guillou S."/>
            <person name="Cros-Aarteil S."/>
            <person name="Calhoun S."/>
            <person name="Kuo A."/>
            <person name="Mondo S."/>
            <person name="Pangilinan J."/>
            <person name="Riley R."/>
            <person name="Labutti K."/>
            <person name="Andreopoulos B."/>
            <person name="Lipzen A."/>
            <person name="Chen C."/>
            <person name="Yanf M."/>
            <person name="Daum C."/>
            <person name="Ng V."/>
            <person name="Clum A."/>
            <person name="Steindorff A."/>
            <person name="Ohm R."/>
            <person name="Martin F."/>
            <person name="Silar P."/>
            <person name="Natvig D."/>
            <person name="Lalanne C."/>
            <person name="Gautier V."/>
            <person name="Ament-Velasquez S.L."/>
            <person name="Kruys A."/>
            <person name="Hutchinson M.I."/>
            <person name="Powell A.J."/>
            <person name="Barry K."/>
            <person name="Miller A.N."/>
            <person name="Grigoriev I.V."/>
            <person name="Debuchy R."/>
            <person name="Gladieux P."/>
            <person name="Thoren M.H."/>
            <person name="Johannesson H."/>
        </authorList>
    </citation>
    <scope>NUCLEOTIDE SEQUENCE</scope>
    <source>
        <strain evidence="1">CBS 955.72</strain>
    </source>
</reference>
<reference evidence="1" key="1">
    <citation type="journal article" date="2023" name="Mol. Phylogenet. Evol.">
        <title>Genome-scale phylogeny and comparative genomics of the fungal order Sordariales.</title>
        <authorList>
            <person name="Hensen N."/>
            <person name="Bonometti L."/>
            <person name="Westerberg I."/>
            <person name="Brannstrom I.O."/>
            <person name="Guillou S."/>
            <person name="Cros-Aarteil S."/>
            <person name="Calhoun S."/>
            <person name="Haridas S."/>
            <person name="Kuo A."/>
            <person name="Mondo S."/>
            <person name="Pangilinan J."/>
            <person name="Riley R."/>
            <person name="LaButti K."/>
            <person name="Andreopoulos B."/>
            <person name="Lipzen A."/>
            <person name="Chen C."/>
            <person name="Yan M."/>
            <person name="Daum C."/>
            <person name="Ng V."/>
            <person name="Clum A."/>
            <person name="Steindorff A."/>
            <person name="Ohm R.A."/>
            <person name="Martin F."/>
            <person name="Silar P."/>
            <person name="Natvig D.O."/>
            <person name="Lalanne C."/>
            <person name="Gautier V."/>
            <person name="Ament-Velasquez S.L."/>
            <person name="Kruys A."/>
            <person name="Hutchinson M.I."/>
            <person name="Powell A.J."/>
            <person name="Barry K."/>
            <person name="Miller A.N."/>
            <person name="Grigoriev I.V."/>
            <person name="Debuchy R."/>
            <person name="Gladieux P."/>
            <person name="Hiltunen Thoren M."/>
            <person name="Johannesson H."/>
        </authorList>
    </citation>
    <scope>NUCLEOTIDE SEQUENCE</scope>
    <source>
        <strain evidence="1">CBS 955.72</strain>
    </source>
</reference>
<name>A0AAJ0HLJ0_9PEZI</name>
<dbReference type="EMBL" id="JAUIQD010000003">
    <property type="protein sequence ID" value="KAK3356813.1"/>
    <property type="molecule type" value="Genomic_DNA"/>
</dbReference>
<sequence>MSGIYYVHLKWAPKDGNHTAAWGRYHLCFPSRYIADEFYRAIQQVKNGNDLVFPELVRSSPQFWCHSALTWDVPHTVQALGLVDEFRQVVSTSIINDGLGGGRSFSLILNPVTGPDWLSGGTFFIRNRRQPNLYWFLHREHVHVSDEGRTKFRVDMAKPTRQQQDLKQLVLIREDEVYVSIVTETTTSFVVRDDKKRYLGLAPNSSAGSPRKVTPVIDAHPWTFGNLLCNSVGVIWEPEEGDGEEMRPHLAHMTEGGADEWELC</sequence>
<dbReference type="Proteomes" id="UP001275084">
    <property type="component" value="Unassembled WGS sequence"/>
</dbReference>
<organism evidence="1 2">
    <name type="scientific">Lasiosphaeria hispida</name>
    <dbReference type="NCBI Taxonomy" id="260671"/>
    <lineage>
        <taxon>Eukaryota</taxon>
        <taxon>Fungi</taxon>
        <taxon>Dikarya</taxon>
        <taxon>Ascomycota</taxon>
        <taxon>Pezizomycotina</taxon>
        <taxon>Sordariomycetes</taxon>
        <taxon>Sordariomycetidae</taxon>
        <taxon>Sordariales</taxon>
        <taxon>Lasiosphaeriaceae</taxon>
        <taxon>Lasiosphaeria</taxon>
    </lineage>
</organism>
<evidence type="ECO:0000313" key="1">
    <source>
        <dbReference type="EMBL" id="KAK3356813.1"/>
    </source>
</evidence>
<protein>
    <submittedName>
        <fullName evidence="1">Uncharacterized protein</fullName>
    </submittedName>
</protein>
<gene>
    <name evidence="1" type="ORF">B0T25DRAFT_603399</name>
</gene>